<sequence length="444" mass="49516">MLRSPKSLRRWLSRWLALLTFAALGLVCLVVYVSLNMNLQSRQRALLEQKKEVIEHLVEEYARQGDLSQMDHKLRDFFYGRSEFSLSLTIDKATSLYGENNLYENEGHFRQVIFSMSIPEQPNLSMHGELLLDTSADHHLRAVLAWTLFACAVVGAMVVSLIGDIMVRRALSPLHDVGKQAEMLSPDRIGDRLDESGLSVELKPLVRQFNAVLQRLERAYVQMEGFNADVAHELRTPLATLIGETELALSSRRHPLDLREVLGSNLEELQRMSAIINDMLFLSQADRGAQARVSQPTQLRALVEEVLEYHEAEALDAGVRLSVMGDHLAQVDAPLFQRAISNLLSNAVRYARPDSEVKVLIDSPQPGQVLVRVQNLGDPIGAEHLPRLFHRFYRQDSSRTSEANHHGLGLAIVAAIARMHGGKPHAMSEGGVTSIGFCMAVAQA</sequence>
<dbReference type="InterPro" id="IPR003594">
    <property type="entry name" value="HATPase_dom"/>
</dbReference>
<dbReference type="SUPFAM" id="SSF55874">
    <property type="entry name" value="ATPase domain of HSP90 chaperone/DNA topoisomerase II/histidine kinase"/>
    <property type="match status" value="1"/>
</dbReference>
<dbReference type="RefSeq" id="WP_173678839.1">
    <property type="nucleotide sequence ID" value="NZ_FKBS01000029.1"/>
</dbReference>
<feature type="domain" description="HAMP" evidence="16">
    <location>
        <begin position="168"/>
        <end position="221"/>
    </location>
</feature>
<dbReference type="InterPro" id="IPR003661">
    <property type="entry name" value="HisK_dim/P_dom"/>
</dbReference>
<dbReference type="Proteomes" id="UP000077037">
    <property type="component" value="Unassembled WGS sequence"/>
</dbReference>
<evidence type="ECO:0000313" key="17">
    <source>
        <dbReference type="EMBL" id="SAI60029.1"/>
    </source>
</evidence>
<proteinExistence type="predicted"/>
<evidence type="ECO:0000313" key="18">
    <source>
        <dbReference type="Proteomes" id="UP000077037"/>
    </source>
</evidence>
<organism evidence="17 18">
    <name type="scientific">Bordetella ansorpii</name>
    <dbReference type="NCBI Taxonomy" id="288768"/>
    <lineage>
        <taxon>Bacteria</taxon>
        <taxon>Pseudomonadati</taxon>
        <taxon>Pseudomonadota</taxon>
        <taxon>Betaproteobacteria</taxon>
        <taxon>Burkholderiales</taxon>
        <taxon>Alcaligenaceae</taxon>
        <taxon>Bordetella</taxon>
    </lineage>
</organism>
<dbReference type="PANTHER" id="PTHR45436">
    <property type="entry name" value="SENSOR HISTIDINE KINASE YKOH"/>
    <property type="match status" value="1"/>
</dbReference>
<keyword evidence="4 14" id="KW-0997">Cell inner membrane</keyword>
<dbReference type="FunFam" id="1.10.287.130:FF:000001">
    <property type="entry name" value="Two-component sensor histidine kinase"/>
    <property type="match status" value="1"/>
</dbReference>
<dbReference type="GO" id="GO:0005524">
    <property type="term" value="F:ATP binding"/>
    <property type="evidence" value="ECO:0007669"/>
    <property type="project" value="UniProtKB-KW"/>
</dbReference>
<dbReference type="Gene3D" id="1.10.287.130">
    <property type="match status" value="1"/>
</dbReference>
<dbReference type="GO" id="GO:0000155">
    <property type="term" value="F:phosphorelay sensor kinase activity"/>
    <property type="evidence" value="ECO:0007669"/>
    <property type="project" value="InterPro"/>
</dbReference>
<feature type="transmembrane region" description="Helical" evidence="14">
    <location>
        <begin position="143"/>
        <end position="162"/>
    </location>
</feature>
<evidence type="ECO:0000256" key="14">
    <source>
        <dbReference type="RuleBase" id="RU364088"/>
    </source>
</evidence>
<evidence type="ECO:0000256" key="5">
    <source>
        <dbReference type="ARBA" id="ARBA00022553"/>
    </source>
</evidence>
<dbReference type="PRINTS" id="PR00344">
    <property type="entry name" value="BCTRLSENSOR"/>
</dbReference>
<dbReference type="NCBIfam" id="TIGR01386">
    <property type="entry name" value="cztS_silS_copS"/>
    <property type="match status" value="1"/>
</dbReference>
<dbReference type="CDD" id="cd00075">
    <property type="entry name" value="HATPase"/>
    <property type="match status" value="1"/>
</dbReference>
<keyword evidence="8 14" id="KW-0547">Nucleotide-binding</keyword>
<dbReference type="PROSITE" id="PS50885">
    <property type="entry name" value="HAMP"/>
    <property type="match status" value="1"/>
</dbReference>
<evidence type="ECO:0000256" key="2">
    <source>
        <dbReference type="ARBA" id="ARBA00004533"/>
    </source>
</evidence>
<keyword evidence="13 14" id="KW-0472">Membrane</keyword>
<keyword evidence="12 14" id="KW-0902">Two-component regulatory system</keyword>
<evidence type="ECO:0000256" key="12">
    <source>
        <dbReference type="ARBA" id="ARBA00023012"/>
    </source>
</evidence>
<reference evidence="17 18" key="1">
    <citation type="submission" date="2016-03" db="EMBL/GenBank/DDBJ databases">
        <authorList>
            <consortium name="Pathogen Informatics"/>
        </authorList>
    </citation>
    <scope>NUCLEOTIDE SEQUENCE [LARGE SCALE GENOMIC DNA]</scope>
    <source>
        <strain evidence="17 18">NCTC13364</strain>
    </source>
</reference>
<dbReference type="PANTHER" id="PTHR45436:SF9">
    <property type="entry name" value="SENSOR PROTEIN"/>
    <property type="match status" value="1"/>
</dbReference>
<dbReference type="PROSITE" id="PS50109">
    <property type="entry name" value="HIS_KIN"/>
    <property type="match status" value="1"/>
</dbReference>
<keyword evidence="6 14" id="KW-0808">Transferase</keyword>
<feature type="transmembrane region" description="Helical" evidence="14">
    <location>
        <begin position="12"/>
        <end position="35"/>
    </location>
</feature>
<gene>
    <name evidence="17" type="primary">cusS_3</name>
    <name evidence="17" type="ORF">SAMEA1982600_05424</name>
</gene>
<evidence type="ECO:0000256" key="13">
    <source>
        <dbReference type="ARBA" id="ARBA00023136"/>
    </source>
</evidence>
<keyword evidence="10 14" id="KW-0067">ATP-binding</keyword>
<evidence type="ECO:0000259" key="15">
    <source>
        <dbReference type="PROSITE" id="PS50109"/>
    </source>
</evidence>
<dbReference type="Pfam" id="PF00512">
    <property type="entry name" value="HisKA"/>
    <property type="match status" value="1"/>
</dbReference>
<evidence type="ECO:0000256" key="9">
    <source>
        <dbReference type="ARBA" id="ARBA00022777"/>
    </source>
</evidence>
<dbReference type="InterPro" id="IPR004358">
    <property type="entry name" value="Sig_transdc_His_kin-like_C"/>
</dbReference>
<evidence type="ECO:0000256" key="4">
    <source>
        <dbReference type="ARBA" id="ARBA00022519"/>
    </source>
</evidence>
<dbReference type="Pfam" id="PF02518">
    <property type="entry name" value="HATPase_c"/>
    <property type="match status" value="1"/>
</dbReference>
<feature type="domain" description="Histidine kinase" evidence="15">
    <location>
        <begin position="229"/>
        <end position="443"/>
    </location>
</feature>
<evidence type="ECO:0000256" key="3">
    <source>
        <dbReference type="ARBA" id="ARBA00022475"/>
    </source>
</evidence>
<accession>A0A157RRH6</accession>
<comment type="subcellular location">
    <subcellularLocation>
        <location evidence="2 14">Cell inner membrane</location>
    </subcellularLocation>
</comment>
<dbReference type="InterPro" id="IPR036097">
    <property type="entry name" value="HisK_dim/P_sf"/>
</dbReference>
<comment type="catalytic activity">
    <reaction evidence="1 14">
        <text>ATP + protein L-histidine = ADP + protein N-phospho-L-histidine.</text>
        <dbReference type="EC" id="2.7.13.3"/>
    </reaction>
</comment>
<dbReference type="InterPro" id="IPR050428">
    <property type="entry name" value="TCS_sensor_his_kinase"/>
</dbReference>
<evidence type="ECO:0000256" key="7">
    <source>
        <dbReference type="ARBA" id="ARBA00022692"/>
    </source>
</evidence>
<dbReference type="SMART" id="SM00388">
    <property type="entry name" value="HisKA"/>
    <property type="match status" value="1"/>
</dbReference>
<dbReference type="EC" id="2.7.13.3" evidence="14"/>
<evidence type="ECO:0000256" key="10">
    <source>
        <dbReference type="ARBA" id="ARBA00022840"/>
    </source>
</evidence>
<comment type="function">
    <text evidence="14">Member of a two-component regulatory system.</text>
</comment>
<keyword evidence="3 14" id="KW-1003">Cell membrane</keyword>
<dbReference type="EMBL" id="FKBS01000029">
    <property type="protein sequence ID" value="SAI60029.1"/>
    <property type="molecule type" value="Genomic_DNA"/>
</dbReference>
<dbReference type="InterPro" id="IPR005467">
    <property type="entry name" value="His_kinase_dom"/>
</dbReference>
<evidence type="ECO:0000256" key="11">
    <source>
        <dbReference type="ARBA" id="ARBA00022989"/>
    </source>
</evidence>
<dbReference type="InterPro" id="IPR036890">
    <property type="entry name" value="HATPase_C_sf"/>
</dbReference>
<dbReference type="AlphaFoldDB" id="A0A157RRH6"/>
<evidence type="ECO:0000256" key="6">
    <source>
        <dbReference type="ARBA" id="ARBA00022679"/>
    </source>
</evidence>
<dbReference type="SMART" id="SM00387">
    <property type="entry name" value="HATPase_c"/>
    <property type="match status" value="1"/>
</dbReference>
<dbReference type="GO" id="GO:0005886">
    <property type="term" value="C:plasma membrane"/>
    <property type="evidence" value="ECO:0007669"/>
    <property type="project" value="UniProtKB-SubCell"/>
</dbReference>
<dbReference type="CDD" id="cd00082">
    <property type="entry name" value="HisKA"/>
    <property type="match status" value="1"/>
</dbReference>
<dbReference type="InterPro" id="IPR003660">
    <property type="entry name" value="HAMP_dom"/>
</dbReference>
<name>A0A157RRH6_9BORD</name>
<dbReference type="SUPFAM" id="SSF47384">
    <property type="entry name" value="Homodimeric domain of signal transducing histidine kinase"/>
    <property type="match status" value="1"/>
</dbReference>
<protein>
    <recommendedName>
        <fullName evidence="14">Sensor protein</fullName>
        <ecNumber evidence="14">2.7.13.3</ecNumber>
    </recommendedName>
</protein>
<dbReference type="InterPro" id="IPR006290">
    <property type="entry name" value="CztS_silS_copS"/>
</dbReference>
<evidence type="ECO:0000256" key="1">
    <source>
        <dbReference type="ARBA" id="ARBA00000085"/>
    </source>
</evidence>
<evidence type="ECO:0000256" key="8">
    <source>
        <dbReference type="ARBA" id="ARBA00022741"/>
    </source>
</evidence>
<keyword evidence="7 14" id="KW-0812">Transmembrane</keyword>
<evidence type="ECO:0000259" key="16">
    <source>
        <dbReference type="PROSITE" id="PS50885"/>
    </source>
</evidence>
<keyword evidence="9 14" id="KW-0418">Kinase</keyword>
<keyword evidence="11 14" id="KW-1133">Transmembrane helix</keyword>
<dbReference type="Gene3D" id="3.30.565.10">
    <property type="entry name" value="Histidine kinase-like ATPase, C-terminal domain"/>
    <property type="match status" value="1"/>
</dbReference>
<keyword evidence="5" id="KW-0597">Phosphoprotein</keyword>